<dbReference type="PROSITE" id="PS51257">
    <property type="entry name" value="PROKAR_LIPOPROTEIN"/>
    <property type="match status" value="1"/>
</dbReference>
<dbReference type="OrthoDB" id="7778024at2"/>
<proteinExistence type="predicted"/>
<keyword evidence="1" id="KW-0732">Signal</keyword>
<feature type="signal peptide" evidence="1">
    <location>
        <begin position="1"/>
        <end position="20"/>
    </location>
</feature>
<keyword evidence="3" id="KW-1185">Reference proteome</keyword>
<dbReference type="Proteomes" id="UP000316225">
    <property type="component" value="Unassembled WGS sequence"/>
</dbReference>
<dbReference type="AlphaFoldDB" id="A0A562NC16"/>
<evidence type="ECO:0000256" key="1">
    <source>
        <dbReference type="SAM" id="SignalP"/>
    </source>
</evidence>
<protein>
    <submittedName>
        <fullName evidence="2">Uncharacterized protein</fullName>
    </submittedName>
</protein>
<evidence type="ECO:0000313" key="2">
    <source>
        <dbReference type="EMBL" id="TWI29664.1"/>
    </source>
</evidence>
<feature type="chain" id="PRO_5021900405" evidence="1">
    <location>
        <begin position="21"/>
        <end position="141"/>
    </location>
</feature>
<gene>
    <name evidence="2" type="ORF">IQ24_03479</name>
</gene>
<evidence type="ECO:0000313" key="3">
    <source>
        <dbReference type="Proteomes" id="UP000316225"/>
    </source>
</evidence>
<name>A0A562NC16_9RHOB</name>
<accession>A0A562NC16</accession>
<organism evidence="2 3">
    <name type="scientific">Paracoccus sulfuroxidans</name>
    <dbReference type="NCBI Taxonomy" id="384678"/>
    <lineage>
        <taxon>Bacteria</taxon>
        <taxon>Pseudomonadati</taxon>
        <taxon>Pseudomonadota</taxon>
        <taxon>Alphaproteobacteria</taxon>
        <taxon>Rhodobacterales</taxon>
        <taxon>Paracoccaceae</taxon>
        <taxon>Paracoccus</taxon>
    </lineage>
</organism>
<sequence length="141" mass="14775">MKLNKSYLAIAAVVGLAGLAACDKTAPAVPEPTPGPIASSSSLNGTYNLLESQCDNPTSDKSLVIDGNKFIFPGSTCTVASTSSKVNQTEVTLSCDQGGNRVVLLQSREKLLRLTEQTTTLNYFQCSKAQASTDSLVGQTL</sequence>
<reference evidence="2 3" key="1">
    <citation type="journal article" date="2015" name="Stand. Genomic Sci.">
        <title>Genomic Encyclopedia of Bacterial and Archaeal Type Strains, Phase III: the genomes of soil and plant-associated and newly described type strains.</title>
        <authorList>
            <person name="Whitman W.B."/>
            <person name="Woyke T."/>
            <person name="Klenk H.P."/>
            <person name="Zhou Y."/>
            <person name="Lilburn T.G."/>
            <person name="Beck B.J."/>
            <person name="De Vos P."/>
            <person name="Vandamme P."/>
            <person name="Eisen J.A."/>
            <person name="Garrity G."/>
            <person name="Hugenholtz P."/>
            <person name="Kyrpides N.C."/>
        </authorList>
    </citation>
    <scope>NUCLEOTIDE SEQUENCE [LARGE SCALE GENOMIC DNA]</scope>
    <source>
        <strain evidence="2 3">CGMCC 1.5364</strain>
    </source>
</reference>
<dbReference type="RefSeq" id="WP_145399549.1">
    <property type="nucleotide sequence ID" value="NZ_VLKU01000013.1"/>
</dbReference>
<comment type="caution">
    <text evidence="2">The sequence shown here is derived from an EMBL/GenBank/DDBJ whole genome shotgun (WGS) entry which is preliminary data.</text>
</comment>
<dbReference type="EMBL" id="VLKU01000013">
    <property type="protein sequence ID" value="TWI29664.1"/>
    <property type="molecule type" value="Genomic_DNA"/>
</dbReference>